<gene>
    <name evidence="4" type="ORF">H7849_09550</name>
</gene>
<feature type="domain" description="FecR protein" evidence="3">
    <location>
        <begin position="76"/>
        <end position="172"/>
    </location>
</feature>
<dbReference type="InterPro" id="IPR046535">
    <property type="entry name" value="DUF6600"/>
</dbReference>
<dbReference type="Gene3D" id="2.60.120.1440">
    <property type="match status" value="1"/>
</dbReference>
<dbReference type="KEGG" id="adin:H7849_09550"/>
<feature type="compositionally biased region" description="Low complexity" evidence="1">
    <location>
        <begin position="493"/>
        <end position="527"/>
    </location>
</feature>
<dbReference type="PANTHER" id="PTHR38731">
    <property type="entry name" value="LIPL45-RELATED LIPOPROTEIN-RELATED"/>
    <property type="match status" value="1"/>
</dbReference>
<sequence>MRHPENSHRRGWFSSHLVSQLLLTAALASVAYAQETNNVRSVRISHVEGTVQILDDNGVVFDQAHANMPVTEQMHLKTGDDGRAEVQFEDGSVARITPNSAVNFNKLERTSEGSTITQVEATGGLTYYEFNNRGGTYSVRVGPYTVSATKSSIFRVAMDQNPAQVAVMHGSVHIDTGNDGGLDVQTSQTATLDRKDTSSYDVAQNITADSWDQWNSDRDQQLAQMGARATMARAMGGNPDEPAWSDLDYYGNWYDMPGYGMGWMPAGLGGGFDPFGSGYWGYYPSYGYTWISSYPWGWLPYHCGAWNFFNSAGWMWFPGNCGYGAFGNGWYPVATVWNCPPNYLLPKRPITPVRGPVHMPPQQALVAVGHSPVEVHPRITEGGKPIAPPIRFEGKTLSPMEASVQPKAPGPLGQSFSVASGYVAPVRGGSGTLPGEGVRGMYPSSGAIPSGGAPRNTAMPIAPRSTAMPASPRSVAAPPSYHTAPSAGGGGSSHYSAPSSSSSFSSGAHMSAPASSGAASSGASHAH</sequence>
<dbReference type="Pfam" id="PF04773">
    <property type="entry name" value="FecR"/>
    <property type="match status" value="1"/>
</dbReference>
<reference evidence="4 5" key="1">
    <citation type="submission" date="2020-08" db="EMBL/GenBank/DDBJ databases">
        <title>Edaphobacter telluris sp. nov. and Acidobacterium dinghuensis sp. nov., two acidobacteria isolated from forest soil.</title>
        <authorList>
            <person name="Fu J."/>
            <person name="Qiu L."/>
        </authorList>
    </citation>
    <scope>NUCLEOTIDE SEQUENCE [LARGE SCALE GENOMIC DNA]</scope>
    <source>
        <strain evidence="4">4Y35</strain>
    </source>
</reference>
<evidence type="ECO:0000256" key="1">
    <source>
        <dbReference type="SAM" id="MobiDB-lite"/>
    </source>
</evidence>
<keyword evidence="5" id="KW-1185">Reference proteome</keyword>
<evidence type="ECO:0000313" key="5">
    <source>
        <dbReference type="Proteomes" id="UP000515312"/>
    </source>
</evidence>
<dbReference type="AlphaFoldDB" id="A0A7G8BNK0"/>
<feature type="signal peptide" evidence="2">
    <location>
        <begin position="1"/>
        <end position="33"/>
    </location>
</feature>
<keyword evidence="2" id="KW-0732">Signal</keyword>
<dbReference type="Pfam" id="PF20245">
    <property type="entry name" value="DUF6600"/>
    <property type="match status" value="1"/>
</dbReference>
<name>A0A7G8BNK0_9BACT</name>
<feature type="chain" id="PRO_5028912702" evidence="2">
    <location>
        <begin position="34"/>
        <end position="527"/>
    </location>
</feature>
<feature type="region of interest" description="Disordered" evidence="1">
    <location>
        <begin position="442"/>
        <end position="527"/>
    </location>
</feature>
<organism evidence="4 5">
    <name type="scientific">Alloacidobacterium dinghuense</name>
    <dbReference type="NCBI Taxonomy" id="2763107"/>
    <lineage>
        <taxon>Bacteria</taxon>
        <taxon>Pseudomonadati</taxon>
        <taxon>Acidobacteriota</taxon>
        <taxon>Terriglobia</taxon>
        <taxon>Terriglobales</taxon>
        <taxon>Acidobacteriaceae</taxon>
        <taxon>Alloacidobacterium</taxon>
    </lineage>
</organism>
<dbReference type="Proteomes" id="UP000515312">
    <property type="component" value="Chromosome"/>
</dbReference>
<proteinExistence type="predicted"/>
<accession>A0A7G8BNK0</accession>
<dbReference type="PANTHER" id="PTHR38731:SF3">
    <property type="entry name" value="BLL6125 PROTEIN"/>
    <property type="match status" value="1"/>
</dbReference>
<dbReference type="EMBL" id="CP060394">
    <property type="protein sequence ID" value="QNI34120.1"/>
    <property type="molecule type" value="Genomic_DNA"/>
</dbReference>
<dbReference type="InterPro" id="IPR006860">
    <property type="entry name" value="FecR"/>
</dbReference>
<protein>
    <submittedName>
        <fullName evidence="4">FecR domain-containing protein</fullName>
    </submittedName>
</protein>
<evidence type="ECO:0000256" key="2">
    <source>
        <dbReference type="SAM" id="SignalP"/>
    </source>
</evidence>
<evidence type="ECO:0000313" key="4">
    <source>
        <dbReference type="EMBL" id="QNI34120.1"/>
    </source>
</evidence>
<feature type="compositionally biased region" description="Low complexity" evidence="1">
    <location>
        <begin position="467"/>
        <end position="486"/>
    </location>
</feature>
<dbReference type="RefSeq" id="WP_186746017.1">
    <property type="nucleotide sequence ID" value="NZ_CP060394.1"/>
</dbReference>
<evidence type="ECO:0000259" key="3">
    <source>
        <dbReference type="Pfam" id="PF04773"/>
    </source>
</evidence>